<dbReference type="Gene3D" id="1.20.58.160">
    <property type="match status" value="1"/>
</dbReference>
<dbReference type="GeneID" id="109718782"/>
<feature type="region of interest" description="Disordered" evidence="6">
    <location>
        <begin position="144"/>
        <end position="175"/>
    </location>
</feature>
<dbReference type="Pfam" id="PF00790">
    <property type="entry name" value="VHS"/>
    <property type="match status" value="1"/>
</dbReference>
<dbReference type="SUPFAM" id="SSF89009">
    <property type="entry name" value="GAT-like domain"/>
    <property type="match status" value="1"/>
</dbReference>
<evidence type="ECO:0000256" key="6">
    <source>
        <dbReference type="SAM" id="MobiDB-lite"/>
    </source>
</evidence>
<evidence type="ECO:0000256" key="2">
    <source>
        <dbReference type="ARBA" id="ARBA00007708"/>
    </source>
</evidence>
<dbReference type="InterPro" id="IPR008942">
    <property type="entry name" value="ENTH_VHS"/>
</dbReference>
<feature type="compositionally biased region" description="Low complexity" evidence="6">
    <location>
        <begin position="343"/>
        <end position="360"/>
    </location>
</feature>
<feature type="compositionally biased region" description="Polar residues" evidence="6">
    <location>
        <begin position="546"/>
        <end position="561"/>
    </location>
</feature>
<evidence type="ECO:0000259" key="7">
    <source>
        <dbReference type="PROSITE" id="PS50179"/>
    </source>
</evidence>
<proteinExistence type="inferred from homology"/>
<dbReference type="PROSITE" id="PS50909">
    <property type="entry name" value="GAT"/>
    <property type="match status" value="1"/>
</dbReference>
<keyword evidence="5" id="KW-0472">Membrane</keyword>
<feature type="domain" description="VHS" evidence="7">
    <location>
        <begin position="12"/>
        <end position="140"/>
    </location>
</feature>
<reference evidence="9" key="1">
    <citation type="journal article" date="2015" name="Nat. Genet.">
        <title>The pineapple genome and the evolution of CAM photosynthesis.</title>
        <authorList>
            <person name="Ming R."/>
            <person name="VanBuren R."/>
            <person name="Wai C.M."/>
            <person name="Tang H."/>
            <person name="Schatz M.C."/>
            <person name="Bowers J.E."/>
            <person name="Lyons E."/>
            <person name="Wang M.L."/>
            <person name="Chen J."/>
            <person name="Biggers E."/>
            <person name="Zhang J."/>
            <person name="Huang L."/>
            <person name="Zhang L."/>
            <person name="Miao W."/>
            <person name="Zhang J."/>
            <person name="Ye Z."/>
            <person name="Miao C."/>
            <person name="Lin Z."/>
            <person name="Wang H."/>
            <person name="Zhou H."/>
            <person name="Yim W.C."/>
            <person name="Priest H.D."/>
            <person name="Zheng C."/>
            <person name="Woodhouse M."/>
            <person name="Edger P.P."/>
            <person name="Guyot R."/>
            <person name="Guo H.B."/>
            <person name="Guo H."/>
            <person name="Zheng G."/>
            <person name="Singh R."/>
            <person name="Sharma A."/>
            <person name="Min X."/>
            <person name="Zheng Y."/>
            <person name="Lee H."/>
            <person name="Gurtowski J."/>
            <person name="Sedlazeck F.J."/>
            <person name="Harkess A."/>
            <person name="McKain M.R."/>
            <person name="Liao Z."/>
            <person name="Fang J."/>
            <person name="Liu J."/>
            <person name="Zhang X."/>
            <person name="Zhang Q."/>
            <person name="Hu W."/>
            <person name="Qin Y."/>
            <person name="Wang K."/>
            <person name="Chen L.Y."/>
            <person name="Shirley N."/>
            <person name="Lin Y.R."/>
            <person name="Liu L.Y."/>
            <person name="Hernandez A.G."/>
            <person name="Wright C.L."/>
            <person name="Bulone V."/>
            <person name="Tuskan G.A."/>
            <person name="Heath K."/>
            <person name="Zee F."/>
            <person name="Moore P.H."/>
            <person name="Sunkar R."/>
            <person name="Leebens-Mack J.H."/>
            <person name="Mockler T."/>
            <person name="Bennetzen J.L."/>
            <person name="Freeling M."/>
            <person name="Sankoff D."/>
            <person name="Paterson A.H."/>
            <person name="Zhu X."/>
            <person name="Yang X."/>
            <person name="Smith J.A."/>
            <person name="Cushman J.C."/>
            <person name="Paull R.E."/>
            <person name="Yu Q."/>
        </authorList>
    </citation>
    <scope>NUCLEOTIDE SEQUENCE [LARGE SCALE GENOMIC DNA]</scope>
    <source>
        <strain evidence="9">cv. F153</strain>
    </source>
</reference>
<evidence type="ECO:0000256" key="3">
    <source>
        <dbReference type="ARBA" id="ARBA00022448"/>
    </source>
</evidence>
<comment type="similarity">
    <text evidence="2">Belongs to the TOM1 family.</text>
</comment>
<feature type="domain" description="GAT" evidence="8">
    <location>
        <begin position="184"/>
        <end position="272"/>
    </location>
</feature>
<keyword evidence="9" id="KW-1185">Reference proteome</keyword>
<dbReference type="Gene3D" id="1.25.40.90">
    <property type="match status" value="1"/>
</dbReference>
<dbReference type="InterPro" id="IPR002014">
    <property type="entry name" value="VHS_dom"/>
</dbReference>
<dbReference type="Gramene" id="Aco000566.1.mrna1">
    <property type="protein sequence ID" value="Aco000566.1.mrna1"/>
    <property type="gene ID" value="Aco000566.1.path1"/>
</dbReference>
<dbReference type="OrthoDB" id="2018246at2759"/>
<evidence type="ECO:0000313" key="9">
    <source>
        <dbReference type="Proteomes" id="UP000515123"/>
    </source>
</evidence>
<sequence>MAASASVLVDKATSNLLLGPDWAMNMEICDLINSNHWQTKDVVKAVKKRLQSKNPRVQFLALTLLETMMKNCGDYVHSEVVGRDILQEMINIAMKTSDGQVRHKILLLLDSWQEAFGPGGRHPQYYWAYVELKRYGVAFPDRPPNSPPILTPSRLSTTSPRYYQPPYGSSSNSSRSLNEVMASDVANLSLSHLKNIRNVSELLNEMLREVNPNNRESVKDEVIVDLVNQCRTNQKKIMELVSSTGDEELLGEGLALNDSLQSLLAKHDAIASGSPLPIEAPVHRPIPKEPVKITTPAIKKFEDEADDDDGFAQLAQRNLRANKSAQNDDHEVSSNKSDLTSLSTNASTSDEASSSVASNALVPLDPPISPVKTIDKEQDMIDFLAITLSENPNPSPAPIPNESPTSAPPIGVGQPSGPQPFPQNEAYNPYNSYVAPWAQKALPPPQPQPYYTYSYPPPPWAYPGSSNPSATPSTSSYQVPASTTVPTPQPMQRYNSFGSSGAAFGSSGVNNVQTTAPEPQASVNSKPYYMPDRLFEDLIDLKSVRSGNKMSNTSTGMSGASGQPMIGGRK</sequence>
<dbReference type="PROSITE" id="PS50179">
    <property type="entry name" value="VHS"/>
    <property type="match status" value="1"/>
</dbReference>
<dbReference type="InterPro" id="IPR038425">
    <property type="entry name" value="GAT_sf"/>
</dbReference>
<evidence type="ECO:0000256" key="1">
    <source>
        <dbReference type="ARBA" id="ARBA00004170"/>
    </source>
</evidence>
<dbReference type="PANTHER" id="PTHR45898">
    <property type="entry name" value="TOM1-LIKE PROTEIN"/>
    <property type="match status" value="1"/>
</dbReference>
<feature type="region of interest" description="Disordered" evidence="6">
    <location>
        <begin position="388"/>
        <end position="429"/>
    </location>
</feature>
<feature type="compositionally biased region" description="Polar residues" evidence="6">
    <location>
        <begin position="509"/>
        <end position="525"/>
    </location>
</feature>
<accession>A0A6P5FWP9</accession>
<dbReference type="GO" id="GO:0043328">
    <property type="term" value="P:protein transport to vacuole involved in ubiquitin-dependent protein catabolic process via the multivesicular body sorting pathway"/>
    <property type="evidence" value="ECO:0007669"/>
    <property type="project" value="InterPro"/>
</dbReference>
<dbReference type="InterPro" id="IPR004152">
    <property type="entry name" value="GAT_dom"/>
</dbReference>
<organism evidence="9 10">
    <name type="scientific">Ananas comosus</name>
    <name type="common">Pineapple</name>
    <name type="synonym">Ananas ananas</name>
    <dbReference type="NCBI Taxonomy" id="4615"/>
    <lineage>
        <taxon>Eukaryota</taxon>
        <taxon>Viridiplantae</taxon>
        <taxon>Streptophyta</taxon>
        <taxon>Embryophyta</taxon>
        <taxon>Tracheophyta</taxon>
        <taxon>Spermatophyta</taxon>
        <taxon>Magnoliopsida</taxon>
        <taxon>Liliopsida</taxon>
        <taxon>Poales</taxon>
        <taxon>Bromeliaceae</taxon>
        <taxon>Bromelioideae</taxon>
        <taxon>Ananas</taxon>
    </lineage>
</organism>
<dbReference type="Pfam" id="PF03127">
    <property type="entry name" value="GAT"/>
    <property type="match status" value="1"/>
</dbReference>
<dbReference type="SUPFAM" id="SSF48464">
    <property type="entry name" value="ENTH/VHS domain"/>
    <property type="match status" value="1"/>
</dbReference>
<feature type="compositionally biased region" description="Low complexity" evidence="6">
    <location>
        <begin position="462"/>
        <end position="476"/>
    </location>
</feature>
<evidence type="ECO:0000256" key="4">
    <source>
        <dbReference type="ARBA" id="ARBA00022927"/>
    </source>
</evidence>
<evidence type="ECO:0000313" key="10">
    <source>
        <dbReference type="RefSeq" id="XP_020100771.1"/>
    </source>
</evidence>
<dbReference type="CDD" id="cd03561">
    <property type="entry name" value="VHS"/>
    <property type="match status" value="1"/>
</dbReference>
<keyword evidence="4" id="KW-0653">Protein transport</keyword>
<dbReference type="PANTHER" id="PTHR45898:SF2">
    <property type="entry name" value="TOM1-LIKE PROTEIN 6"/>
    <property type="match status" value="1"/>
</dbReference>
<dbReference type="Proteomes" id="UP000515123">
    <property type="component" value="Linkage group 12"/>
</dbReference>
<dbReference type="GO" id="GO:0005737">
    <property type="term" value="C:cytoplasm"/>
    <property type="evidence" value="ECO:0007669"/>
    <property type="project" value="UniProtKB-ARBA"/>
</dbReference>
<dbReference type="SMART" id="SM00288">
    <property type="entry name" value="VHS"/>
    <property type="match status" value="1"/>
</dbReference>
<dbReference type="GO" id="GO:0043130">
    <property type="term" value="F:ubiquitin binding"/>
    <property type="evidence" value="ECO:0007669"/>
    <property type="project" value="InterPro"/>
</dbReference>
<reference evidence="10" key="2">
    <citation type="submission" date="2025-08" db="UniProtKB">
        <authorList>
            <consortium name="RefSeq"/>
        </authorList>
    </citation>
    <scope>IDENTIFICATION</scope>
    <source>
        <tissue evidence="10">Leaf</tissue>
    </source>
</reference>
<protein>
    <submittedName>
        <fullName evidence="10">Target of Myb protein 1-like</fullName>
    </submittedName>
</protein>
<gene>
    <name evidence="10" type="primary">LOC109718782</name>
</gene>
<keyword evidence="3" id="KW-0813">Transport</keyword>
<feature type="region of interest" description="Disordered" evidence="6">
    <location>
        <begin position="546"/>
        <end position="570"/>
    </location>
</feature>
<dbReference type="AlphaFoldDB" id="A0A6P5FWP9"/>
<feature type="region of interest" description="Disordered" evidence="6">
    <location>
        <begin position="446"/>
        <end position="528"/>
    </location>
</feature>
<evidence type="ECO:0000256" key="5">
    <source>
        <dbReference type="ARBA" id="ARBA00023136"/>
    </source>
</evidence>
<dbReference type="GO" id="GO:0016020">
    <property type="term" value="C:membrane"/>
    <property type="evidence" value="ECO:0007669"/>
    <property type="project" value="UniProtKB-SubCell"/>
</dbReference>
<comment type="subcellular location">
    <subcellularLocation>
        <location evidence="1">Membrane</location>
        <topology evidence="1">Peripheral membrane protein</topology>
    </subcellularLocation>
</comment>
<dbReference type="CDD" id="cd14231">
    <property type="entry name" value="GAT_GGA-like_plant"/>
    <property type="match status" value="1"/>
</dbReference>
<feature type="compositionally biased region" description="Low complexity" evidence="6">
    <location>
        <begin position="496"/>
        <end position="508"/>
    </location>
</feature>
<dbReference type="RefSeq" id="XP_020100771.1">
    <property type="nucleotide sequence ID" value="XM_020245182.1"/>
</dbReference>
<evidence type="ECO:0000259" key="8">
    <source>
        <dbReference type="PROSITE" id="PS50909"/>
    </source>
</evidence>
<name>A0A6P5FWP9_ANACO</name>
<feature type="compositionally biased region" description="Polar residues" evidence="6">
    <location>
        <begin position="477"/>
        <end position="495"/>
    </location>
</feature>
<dbReference type="GO" id="GO:0035091">
    <property type="term" value="F:phosphatidylinositol binding"/>
    <property type="evidence" value="ECO:0007669"/>
    <property type="project" value="InterPro"/>
</dbReference>
<dbReference type="InterPro" id="IPR044836">
    <property type="entry name" value="TOL_plant"/>
</dbReference>
<feature type="region of interest" description="Disordered" evidence="6">
    <location>
        <begin position="321"/>
        <end position="372"/>
    </location>
</feature>